<feature type="active site" evidence="9">
    <location>
        <position position="149"/>
    </location>
</feature>
<comment type="caution">
    <text evidence="12">The sequence shown here is derived from an EMBL/GenBank/DDBJ whole genome shotgun (WGS) entry which is preliminary data.</text>
</comment>
<dbReference type="Pfam" id="PF02899">
    <property type="entry name" value="Phage_int_SAM_1"/>
    <property type="match status" value="1"/>
</dbReference>
<dbReference type="InterPro" id="IPR011010">
    <property type="entry name" value="DNA_brk_join_enz"/>
</dbReference>
<name>A0A6N6M4S4_9FLAO</name>
<evidence type="ECO:0000256" key="9">
    <source>
        <dbReference type="HAMAP-Rule" id="MF_01808"/>
    </source>
</evidence>
<keyword evidence="6 9" id="KW-0238">DNA-binding</keyword>
<dbReference type="GO" id="GO:0003677">
    <property type="term" value="F:DNA binding"/>
    <property type="evidence" value="ECO:0007669"/>
    <property type="project" value="UniProtKB-UniRule"/>
</dbReference>
<feature type="domain" description="Tyr recombinase" evidence="10">
    <location>
        <begin position="107"/>
        <end position="290"/>
    </location>
</feature>
<dbReference type="GO" id="GO:0005737">
    <property type="term" value="C:cytoplasm"/>
    <property type="evidence" value="ECO:0007669"/>
    <property type="project" value="UniProtKB-SubCell"/>
</dbReference>
<dbReference type="PANTHER" id="PTHR30349:SF77">
    <property type="entry name" value="TYROSINE RECOMBINASE XERC"/>
    <property type="match status" value="1"/>
</dbReference>
<dbReference type="GO" id="GO:0006313">
    <property type="term" value="P:DNA transposition"/>
    <property type="evidence" value="ECO:0007669"/>
    <property type="project" value="UniProtKB-UniRule"/>
</dbReference>
<keyword evidence="4 9" id="KW-0159">Chromosome partition</keyword>
<dbReference type="InterPro" id="IPR050090">
    <property type="entry name" value="Tyrosine_recombinase_XerCD"/>
</dbReference>
<comment type="similarity">
    <text evidence="9">Belongs to the 'phage' integrase family. XerC subfamily.</text>
</comment>
<dbReference type="GO" id="GO:0009037">
    <property type="term" value="F:tyrosine-based site-specific recombinase activity"/>
    <property type="evidence" value="ECO:0007669"/>
    <property type="project" value="UniProtKB-UniRule"/>
</dbReference>
<keyword evidence="5 9" id="KW-0229">DNA integration</keyword>
<comment type="subunit">
    <text evidence="9">Forms a cyclic heterotetrameric complex composed of two molecules of XerC and two molecules of XerD.</text>
</comment>
<dbReference type="GO" id="GO:0051301">
    <property type="term" value="P:cell division"/>
    <property type="evidence" value="ECO:0007669"/>
    <property type="project" value="UniProtKB-KW"/>
</dbReference>
<keyword evidence="7 9" id="KW-0233">DNA recombination</keyword>
<evidence type="ECO:0000259" key="10">
    <source>
        <dbReference type="PROSITE" id="PS51898"/>
    </source>
</evidence>
<keyword evidence="8 9" id="KW-0131">Cell cycle</keyword>
<dbReference type="InterPro" id="IPR044068">
    <property type="entry name" value="CB"/>
</dbReference>
<dbReference type="Proteomes" id="UP000435357">
    <property type="component" value="Unassembled WGS sequence"/>
</dbReference>
<keyword evidence="2 9" id="KW-0963">Cytoplasm</keyword>
<dbReference type="Gene3D" id="1.10.150.130">
    <property type="match status" value="1"/>
</dbReference>
<dbReference type="Gene3D" id="1.10.443.10">
    <property type="entry name" value="Intergrase catalytic core"/>
    <property type="match status" value="1"/>
</dbReference>
<evidence type="ECO:0000256" key="6">
    <source>
        <dbReference type="ARBA" id="ARBA00023125"/>
    </source>
</evidence>
<dbReference type="GO" id="GO:0007059">
    <property type="term" value="P:chromosome segregation"/>
    <property type="evidence" value="ECO:0007669"/>
    <property type="project" value="UniProtKB-UniRule"/>
</dbReference>
<keyword evidence="3 9" id="KW-0132">Cell division</keyword>
<keyword evidence="13" id="KW-1185">Reference proteome</keyword>
<dbReference type="OrthoDB" id="9801717at2"/>
<feature type="active site" evidence="9">
    <location>
        <position position="245"/>
    </location>
</feature>
<feature type="active site" evidence="9">
    <location>
        <position position="268"/>
    </location>
</feature>
<dbReference type="InterPro" id="IPR004107">
    <property type="entry name" value="Integrase_SAM-like_N"/>
</dbReference>
<organism evidence="12 13">
    <name type="scientific">Salibacter halophilus</name>
    <dbReference type="NCBI Taxonomy" id="1803916"/>
    <lineage>
        <taxon>Bacteria</taxon>
        <taxon>Pseudomonadati</taxon>
        <taxon>Bacteroidota</taxon>
        <taxon>Flavobacteriia</taxon>
        <taxon>Flavobacteriales</taxon>
        <taxon>Salibacteraceae</taxon>
        <taxon>Salibacter</taxon>
    </lineage>
</organism>
<evidence type="ECO:0000256" key="4">
    <source>
        <dbReference type="ARBA" id="ARBA00022829"/>
    </source>
</evidence>
<evidence type="ECO:0000259" key="11">
    <source>
        <dbReference type="PROSITE" id="PS51900"/>
    </source>
</evidence>
<dbReference type="EMBL" id="WACR01000011">
    <property type="protein sequence ID" value="KAB1062708.1"/>
    <property type="molecule type" value="Genomic_DNA"/>
</dbReference>
<dbReference type="AlphaFoldDB" id="A0A6N6M4S4"/>
<accession>A0A6N6M4S4</accession>
<dbReference type="InterPro" id="IPR002104">
    <property type="entry name" value="Integrase_catalytic"/>
</dbReference>
<feature type="active site" evidence="9">
    <location>
        <position position="173"/>
    </location>
</feature>
<dbReference type="PROSITE" id="PS51900">
    <property type="entry name" value="CB"/>
    <property type="match status" value="1"/>
</dbReference>
<evidence type="ECO:0000256" key="7">
    <source>
        <dbReference type="ARBA" id="ARBA00023172"/>
    </source>
</evidence>
<protein>
    <recommendedName>
        <fullName evidence="9">Tyrosine recombinase XerC</fullName>
    </recommendedName>
</protein>
<comment type="subcellular location">
    <subcellularLocation>
        <location evidence="1 9">Cytoplasm</location>
    </subcellularLocation>
</comment>
<evidence type="ECO:0000313" key="12">
    <source>
        <dbReference type="EMBL" id="KAB1062708.1"/>
    </source>
</evidence>
<proteinExistence type="inferred from homology"/>
<evidence type="ECO:0000256" key="2">
    <source>
        <dbReference type="ARBA" id="ARBA00022490"/>
    </source>
</evidence>
<evidence type="ECO:0000256" key="5">
    <source>
        <dbReference type="ARBA" id="ARBA00022908"/>
    </source>
</evidence>
<evidence type="ECO:0000256" key="3">
    <source>
        <dbReference type="ARBA" id="ARBA00022618"/>
    </source>
</evidence>
<dbReference type="Pfam" id="PF00589">
    <property type="entry name" value="Phage_integrase"/>
    <property type="match status" value="1"/>
</dbReference>
<dbReference type="InterPro" id="IPR013762">
    <property type="entry name" value="Integrase-like_cat_sf"/>
</dbReference>
<evidence type="ECO:0000256" key="1">
    <source>
        <dbReference type="ARBA" id="ARBA00004496"/>
    </source>
</evidence>
<gene>
    <name evidence="9" type="primary">xerC</name>
    <name evidence="12" type="ORF">F3059_12250</name>
</gene>
<dbReference type="SUPFAM" id="SSF56349">
    <property type="entry name" value="DNA breaking-rejoining enzymes"/>
    <property type="match status" value="1"/>
</dbReference>
<dbReference type="RefSeq" id="WP_151169687.1">
    <property type="nucleotide sequence ID" value="NZ_WACR01000011.1"/>
</dbReference>
<feature type="domain" description="Core-binding (CB)" evidence="11">
    <location>
        <begin position="1"/>
        <end position="86"/>
    </location>
</feature>
<dbReference type="PANTHER" id="PTHR30349">
    <property type="entry name" value="PHAGE INTEGRASE-RELATED"/>
    <property type="match status" value="1"/>
</dbReference>
<feature type="active site" description="O-(3'-phospho-DNA)-tyrosine intermediate" evidence="9">
    <location>
        <position position="277"/>
    </location>
</feature>
<dbReference type="PROSITE" id="PS51898">
    <property type="entry name" value="TYR_RECOMBINASE"/>
    <property type="match status" value="1"/>
</dbReference>
<sequence length="296" mass="34718">MLPIEKFIRYIKLEKRYSDHTVTAYQNDLLAFQQFLDETLEEDYHLTDINYQLIRSWILKLVNEGMENTSVNRKISTLKSFFKFQLRKRTIQTNPTQKIIAPKNKKRLPQFVSQSDMDKLFSRSEYFTDDWVGCRNQLLIEMLYQTGMRTSELINLTHNQLDLSRGIIKIIGKGNKERYVPITAELRSLIDKYLSHSQNPNPADSEVIFVTEKGNKLYPKLVYNIVRSCLDQITTIEKRSPHVLRHTFATHLLNRGAELNTIKELLGHSNLSATEVYTHNSFEKLKDIYKHAHPRA</sequence>
<comment type="function">
    <text evidence="9">Site-specific tyrosine recombinase, which acts by catalyzing the cutting and rejoining of the recombining DNA molecules. The XerC-XerD complex is essential to convert dimers of the bacterial chromosome into monomers to permit their segregation at cell division. It also contributes to the segregational stability of plasmids.</text>
</comment>
<feature type="active site" evidence="9">
    <location>
        <position position="242"/>
    </location>
</feature>
<dbReference type="HAMAP" id="MF_01808">
    <property type="entry name" value="Recomb_XerC_XerD"/>
    <property type="match status" value="1"/>
</dbReference>
<evidence type="ECO:0000256" key="8">
    <source>
        <dbReference type="ARBA" id="ARBA00023306"/>
    </source>
</evidence>
<reference evidence="12 13" key="1">
    <citation type="submission" date="2019-09" db="EMBL/GenBank/DDBJ databases">
        <title>Genomes of Cryomorphaceae.</title>
        <authorList>
            <person name="Bowman J.P."/>
        </authorList>
    </citation>
    <scope>NUCLEOTIDE SEQUENCE [LARGE SCALE GENOMIC DNA]</scope>
    <source>
        <strain evidence="12 13">KCTC 52047</strain>
    </source>
</reference>
<evidence type="ECO:0000313" key="13">
    <source>
        <dbReference type="Proteomes" id="UP000435357"/>
    </source>
</evidence>
<dbReference type="InterPro" id="IPR010998">
    <property type="entry name" value="Integrase_recombinase_N"/>
</dbReference>
<dbReference type="InterPro" id="IPR023009">
    <property type="entry name" value="Tyrosine_recombinase_XerC/XerD"/>
</dbReference>